<accession>A0A376G4E4</accession>
<dbReference type="Proteomes" id="UP000254737">
    <property type="component" value="Unassembled WGS sequence"/>
</dbReference>
<name>A0A376G4E4_9FLAO</name>
<dbReference type="Pfam" id="PF02627">
    <property type="entry name" value="CMD"/>
    <property type="match status" value="1"/>
</dbReference>
<dbReference type="PANTHER" id="PTHR35446">
    <property type="entry name" value="SI:CH211-175M2.5"/>
    <property type="match status" value="1"/>
</dbReference>
<sequence>MEKFIVPTRESVSENNQALFDNLQKAVGFVPNMYAFFAHSPSALGDYLTLQNRKNSLNNKEKEVINLVVSQLNGCNYCKAAHTVIGKMVGFTVEQTLEIRKANISFNPKLNALVKLAKEIVTNKGEVSEEAKENFFNEGYTTENLVDVVMTVGDKIITNYLFAIAKVPIDFPEPQAI</sequence>
<dbReference type="InterPro" id="IPR029032">
    <property type="entry name" value="AhpD-like"/>
</dbReference>
<organism evidence="2 3">
    <name type="scientific">Empedobacter falsenii</name>
    <dbReference type="NCBI Taxonomy" id="343874"/>
    <lineage>
        <taxon>Bacteria</taxon>
        <taxon>Pseudomonadati</taxon>
        <taxon>Bacteroidota</taxon>
        <taxon>Flavobacteriia</taxon>
        <taxon>Flavobacteriales</taxon>
        <taxon>Weeksellaceae</taxon>
        <taxon>Empedobacter</taxon>
    </lineage>
</organism>
<evidence type="ECO:0000259" key="1">
    <source>
        <dbReference type="Pfam" id="PF02627"/>
    </source>
</evidence>
<proteinExistence type="predicted"/>
<gene>
    <name evidence="2" type="ORF">NCTC13456_01065</name>
</gene>
<dbReference type="NCBIfam" id="TIGR00778">
    <property type="entry name" value="ahpD_dom"/>
    <property type="match status" value="1"/>
</dbReference>
<dbReference type="PANTHER" id="PTHR35446:SF3">
    <property type="entry name" value="CMD DOMAIN-CONTAINING PROTEIN"/>
    <property type="match status" value="1"/>
</dbReference>
<dbReference type="EMBL" id="UFXS01000001">
    <property type="protein sequence ID" value="STD54538.1"/>
    <property type="molecule type" value="Genomic_DNA"/>
</dbReference>
<protein>
    <submittedName>
        <fullName evidence="2">Uncharacterized protein conserved in bacteria</fullName>
    </submittedName>
</protein>
<evidence type="ECO:0000313" key="2">
    <source>
        <dbReference type="EMBL" id="STD54538.1"/>
    </source>
</evidence>
<dbReference type="SUPFAM" id="SSF69118">
    <property type="entry name" value="AhpD-like"/>
    <property type="match status" value="1"/>
</dbReference>
<dbReference type="Gene3D" id="1.20.1290.10">
    <property type="entry name" value="AhpD-like"/>
    <property type="match status" value="1"/>
</dbReference>
<dbReference type="AlphaFoldDB" id="A0A376G4E4"/>
<dbReference type="RefSeq" id="WP_114999183.1">
    <property type="nucleotide sequence ID" value="NZ_UFXS01000001.1"/>
</dbReference>
<reference evidence="2 3" key="1">
    <citation type="submission" date="2018-06" db="EMBL/GenBank/DDBJ databases">
        <authorList>
            <consortium name="Pathogen Informatics"/>
            <person name="Doyle S."/>
        </authorList>
    </citation>
    <scope>NUCLEOTIDE SEQUENCE [LARGE SCALE GENOMIC DNA]</scope>
    <source>
        <strain evidence="2 3">NCTC13456</strain>
    </source>
</reference>
<feature type="domain" description="Carboxymuconolactone decarboxylase-like" evidence="1">
    <location>
        <begin position="48"/>
        <end position="119"/>
    </location>
</feature>
<dbReference type="GO" id="GO:0051920">
    <property type="term" value="F:peroxiredoxin activity"/>
    <property type="evidence" value="ECO:0007669"/>
    <property type="project" value="InterPro"/>
</dbReference>
<dbReference type="InterPro" id="IPR003779">
    <property type="entry name" value="CMD-like"/>
</dbReference>
<dbReference type="InterPro" id="IPR004675">
    <property type="entry name" value="AhpD_core"/>
</dbReference>
<evidence type="ECO:0000313" key="3">
    <source>
        <dbReference type="Proteomes" id="UP000254737"/>
    </source>
</evidence>